<dbReference type="EMBL" id="JALPRK010000005">
    <property type="protein sequence ID" value="MCK8487072.1"/>
    <property type="molecule type" value="Genomic_DNA"/>
</dbReference>
<dbReference type="PANTHER" id="PTHR45661:SF3">
    <property type="entry name" value="IG-LIKE DOMAIN-CONTAINING PROTEIN"/>
    <property type="match status" value="1"/>
</dbReference>
<dbReference type="InterPro" id="IPR032675">
    <property type="entry name" value="LRR_dom_sf"/>
</dbReference>
<organism evidence="1 2">
    <name type="scientific">Paenibacillus mellifer</name>
    <dbReference type="NCBI Taxonomy" id="2937794"/>
    <lineage>
        <taxon>Bacteria</taxon>
        <taxon>Bacillati</taxon>
        <taxon>Bacillota</taxon>
        <taxon>Bacilli</taxon>
        <taxon>Bacillales</taxon>
        <taxon>Paenibacillaceae</taxon>
        <taxon>Paenibacillus</taxon>
    </lineage>
</organism>
<accession>A0A9X1Y489</accession>
<proteinExistence type="predicted"/>
<gene>
    <name evidence="1" type="ORF">M0651_07815</name>
</gene>
<dbReference type="InterPro" id="IPR026906">
    <property type="entry name" value="LRR_5"/>
</dbReference>
<dbReference type="PANTHER" id="PTHR45661">
    <property type="entry name" value="SURFACE ANTIGEN"/>
    <property type="match status" value="1"/>
</dbReference>
<dbReference type="Proteomes" id="UP001139534">
    <property type="component" value="Unassembled WGS sequence"/>
</dbReference>
<comment type="caution">
    <text evidence="1">The sequence shown here is derived from an EMBL/GenBank/DDBJ whole genome shotgun (WGS) entry which is preliminary data.</text>
</comment>
<dbReference type="SUPFAM" id="SSF52058">
    <property type="entry name" value="L domain-like"/>
    <property type="match status" value="1"/>
</dbReference>
<dbReference type="AlphaFoldDB" id="A0A9X1Y489"/>
<evidence type="ECO:0000313" key="1">
    <source>
        <dbReference type="EMBL" id="MCK8487072.1"/>
    </source>
</evidence>
<dbReference type="Pfam" id="PF13306">
    <property type="entry name" value="LRR_5"/>
    <property type="match status" value="2"/>
</dbReference>
<keyword evidence="2" id="KW-1185">Reference proteome</keyword>
<dbReference type="InterPro" id="IPR053139">
    <property type="entry name" value="Surface_bspA-like"/>
</dbReference>
<dbReference type="RefSeq" id="WP_248551283.1">
    <property type="nucleotide sequence ID" value="NZ_JALPRK010000005.1"/>
</dbReference>
<sequence length="291" mass="33058">MDKTQHKVLTEEEARKLGEHIVVIPEGYTHIGQKAFYCRNMIAVHIPEGVTTIDDGAFLFCDNLEYVNIPNSVTHIGMNAFDKCNQLNTITIHADITSIGEGAFCNKGLQWIEVDKNNPYFSSEEGILFNKDKTTLLAYPSQRKCPFYLIPSSVTEIADCAFGWANIRQIFIPDSVTKIGDNAFYGGHCFVDTNNPAYSSKNGYLFNKDQTYLINIPEEADKIFIPKSVNRINLMIFEGCDPLKFVIYCYANSYGHQFAEEYELQYVLIDGGVQTQINIEVNVWERTIPKR</sequence>
<protein>
    <submittedName>
        <fullName evidence="1">Leucine-rich repeat domain-containing protein</fullName>
    </submittedName>
</protein>
<dbReference type="Gene3D" id="3.80.10.10">
    <property type="entry name" value="Ribonuclease Inhibitor"/>
    <property type="match status" value="2"/>
</dbReference>
<name>A0A9X1Y489_9BACL</name>
<evidence type="ECO:0000313" key="2">
    <source>
        <dbReference type="Proteomes" id="UP001139534"/>
    </source>
</evidence>
<reference evidence="1" key="1">
    <citation type="submission" date="2022-04" db="EMBL/GenBank/DDBJ databases">
        <authorList>
            <person name="Seo M.-J."/>
        </authorList>
    </citation>
    <scope>NUCLEOTIDE SEQUENCE</scope>
    <source>
        <strain evidence="1">MBLB2552</strain>
    </source>
</reference>